<proteinExistence type="inferred from homology"/>
<dbReference type="PANTHER" id="PTHR35740:SF4">
    <property type="entry name" value="(RAPE) HYPOTHETICAL PROTEIN"/>
    <property type="match status" value="1"/>
</dbReference>
<evidence type="ECO:0000256" key="2">
    <source>
        <dbReference type="ARBA" id="ARBA00022776"/>
    </source>
</evidence>
<dbReference type="InterPro" id="IPR057337">
    <property type="entry name" value="Sororin_C"/>
</dbReference>
<dbReference type="EMBL" id="QGKV02002055">
    <property type="protein sequence ID" value="KAF3497302.1"/>
    <property type="molecule type" value="Genomic_DNA"/>
</dbReference>
<organism evidence="8 9">
    <name type="scientific">Brassica cretica</name>
    <name type="common">Mustard</name>
    <dbReference type="NCBI Taxonomy" id="69181"/>
    <lineage>
        <taxon>Eukaryota</taxon>
        <taxon>Viridiplantae</taxon>
        <taxon>Streptophyta</taxon>
        <taxon>Embryophyta</taxon>
        <taxon>Tracheophyta</taxon>
        <taxon>Spermatophyta</taxon>
        <taxon>Magnoliopsida</taxon>
        <taxon>eudicotyledons</taxon>
        <taxon>Gunneridae</taxon>
        <taxon>Pentapetalae</taxon>
        <taxon>rosids</taxon>
        <taxon>malvids</taxon>
        <taxon>Brassicales</taxon>
        <taxon>Brassicaceae</taxon>
        <taxon>Brassiceae</taxon>
        <taxon>Brassica</taxon>
    </lineage>
</organism>
<feature type="region of interest" description="Disordered" evidence="6">
    <location>
        <begin position="93"/>
        <end position="119"/>
    </location>
</feature>
<keyword evidence="9" id="KW-1185">Reference proteome</keyword>
<evidence type="ECO:0000256" key="6">
    <source>
        <dbReference type="SAM" id="MobiDB-lite"/>
    </source>
</evidence>
<feature type="region of interest" description="Disordered" evidence="6">
    <location>
        <begin position="22"/>
        <end position="77"/>
    </location>
</feature>
<feature type="compositionally biased region" description="Polar residues" evidence="6">
    <location>
        <begin position="57"/>
        <end position="68"/>
    </location>
</feature>
<dbReference type="Pfam" id="PF25220">
    <property type="entry name" value="Sororin_C"/>
    <property type="match status" value="1"/>
</dbReference>
<evidence type="ECO:0000256" key="1">
    <source>
        <dbReference type="ARBA" id="ARBA00022618"/>
    </source>
</evidence>
<keyword evidence="4" id="KW-0131">Cell cycle</keyword>
<keyword evidence="2" id="KW-0498">Mitosis</keyword>
<dbReference type="Proteomes" id="UP000266723">
    <property type="component" value="Unassembled WGS sequence"/>
</dbReference>
<evidence type="ECO:0000256" key="5">
    <source>
        <dbReference type="ARBA" id="ARBA00093465"/>
    </source>
</evidence>
<dbReference type="PANTHER" id="PTHR35740">
    <property type="entry name" value="OS12G0111700 PROTEIN"/>
    <property type="match status" value="1"/>
</dbReference>
<comment type="similarity">
    <text evidence="5">Belongs to the sororin family.</text>
</comment>
<reference evidence="8 9" key="1">
    <citation type="journal article" date="2020" name="BMC Genomics">
        <title>Intraspecific diversification of the crop wild relative Brassica cretica Lam. using demographic model selection.</title>
        <authorList>
            <person name="Kioukis A."/>
            <person name="Michalopoulou V.A."/>
            <person name="Briers L."/>
            <person name="Pirintsos S."/>
            <person name="Studholme D.J."/>
            <person name="Pavlidis P."/>
            <person name="Sarris P.F."/>
        </authorList>
    </citation>
    <scope>NUCLEOTIDE SEQUENCE [LARGE SCALE GENOMIC DNA]</scope>
    <source>
        <strain evidence="9">cv. PFS-1207/04</strain>
    </source>
</reference>
<feature type="domain" description="Sororin C-terminal region" evidence="7">
    <location>
        <begin position="252"/>
        <end position="273"/>
    </location>
</feature>
<evidence type="ECO:0000313" key="9">
    <source>
        <dbReference type="Proteomes" id="UP000266723"/>
    </source>
</evidence>
<evidence type="ECO:0000259" key="7">
    <source>
        <dbReference type="Pfam" id="PF25220"/>
    </source>
</evidence>
<sequence length="281" mass="31324">LSRLPRNSSPSQNVHTLFTFPPISSRKLNPQIPTHRRNMEPHRPIARRLHRKPLGDCTNTVSRTTKQQSSSSSSVIKFANPSLTSSLKRLVDQTSLKERNSNDSSKTSPRFVPKSLSTSLRPVTRRVSADLSFPATTPSRRQNSRSGEGKLFHLLWVDYALGVGGGGDKEVAEPYTVYTATRKASPGRKRSNDAVAANLRLDLISSPGKKRRQANENTVKPSKAAPIKFLITLQRQRTTKHEEDDLASGVSQDYIEKQRAYFAEIDAFELAEEEVSDSDLD</sequence>
<accession>A0ABQ7AI02</accession>
<evidence type="ECO:0000313" key="8">
    <source>
        <dbReference type="EMBL" id="KAF3497302.1"/>
    </source>
</evidence>
<feature type="non-terminal residue" evidence="8">
    <location>
        <position position="1"/>
    </location>
</feature>
<comment type="caution">
    <text evidence="8">The sequence shown here is derived from an EMBL/GenBank/DDBJ whole genome shotgun (WGS) entry which is preliminary data.</text>
</comment>
<keyword evidence="3" id="KW-0539">Nucleus</keyword>
<gene>
    <name evidence="8" type="ORF">DY000_02056374</name>
</gene>
<evidence type="ECO:0000256" key="4">
    <source>
        <dbReference type="ARBA" id="ARBA00023306"/>
    </source>
</evidence>
<keyword evidence="1" id="KW-0132">Cell division</keyword>
<protein>
    <recommendedName>
        <fullName evidence="7">Sororin C-terminal region domain-containing protein</fullName>
    </recommendedName>
</protein>
<name>A0ABQ7AI02_BRACR</name>
<evidence type="ECO:0000256" key="3">
    <source>
        <dbReference type="ARBA" id="ARBA00023242"/>
    </source>
</evidence>